<dbReference type="EMBL" id="FOSF01000001">
    <property type="protein sequence ID" value="SFJ74158.1"/>
    <property type="molecule type" value="Genomic_DNA"/>
</dbReference>
<dbReference type="OrthoDB" id="8602627at2"/>
<gene>
    <name evidence="1" type="ORF">SAMN04487865_1001112</name>
</gene>
<dbReference type="Proteomes" id="UP000243374">
    <property type="component" value="Unassembled WGS sequence"/>
</dbReference>
<protein>
    <submittedName>
        <fullName evidence="1">P2-like prophage tail protein X</fullName>
    </submittedName>
</protein>
<organism evidence="1 2">
    <name type="scientific">Succinivibrio dextrinosolvens</name>
    <dbReference type="NCBI Taxonomy" id="83771"/>
    <lineage>
        <taxon>Bacteria</taxon>
        <taxon>Pseudomonadati</taxon>
        <taxon>Pseudomonadota</taxon>
        <taxon>Gammaproteobacteria</taxon>
        <taxon>Aeromonadales</taxon>
        <taxon>Succinivibrionaceae</taxon>
        <taxon>Succinivibrio</taxon>
    </lineage>
</organism>
<proteinExistence type="predicted"/>
<dbReference type="CDD" id="cd00118">
    <property type="entry name" value="LysM"/>
    <property type="match status" value="1"/>
</dbReference>
<sequence>MSKNYVTVQGDTFDKIAYAQMGSEFQMSKLIEANPAYSHYAIFPSGITLVIPDSDTTPQTINPELLPPWKR</sequence>
<dbReference type="InterPro" id="IPR018392">
    <property type="entry name" value="LysM"/>
</dbReference>
<dbReference type="Gene3D" id="3.10.350.10">
    <property type="entry name" value="LysM domain"/>
    <property type="match status" value="1"/>
</dbReference>
<evidence type="ECO:0000313" key="1">
    <source>
        <dbReference type="EMBL" id="SFJ74158.1"/>
    </source>
</evidence>
<reference evidence="1 2" key="1">
    <citation type="submission" date="2016-10" db="EMBL/GenBank/DDBJ databases">
        <authorList>
            <person name="Varghese N."/>
            <person name="Submissions S."/>
        </authorList>
    </citation>
    <scope>NUCLEOTIDE SEQUENCE [LARGE SCALE GENOMIC DNA]</scope>
    <source>
        <strain evidence="1 2">22B</strain>
    </source>
</reference>
<dbReference type="InterPro" id="IPR036779">
    <property type="entry name" value="LysM_dom_sf"/>
</dbReference>
<dbReference type="Pfam" id="PF05489">
    <property type="entry name" value="Phage_tail_X"/>
    <property type="match status" value="1"/>
</dbReference>
<evidence type="ECO:0000313" key="2">
    <source>
        <dbReference type="Proteomes" id="UP000243374"/>
    </source>
</evidence>
<dbReference type="RefSeq" id="WP_074837957.1">
    <property type="nucleotide sequence ID" value="NZ_CP047056.1"/>
</dbReference>
<keyword evidence="2" id="KW-1185">Reference proteome</keyword>
<dbReference type="InterPro" id="IPR008861">
    <property type="entry name" value="GpX-like"/>
</dbReference>
<dbReference type="AlphaFoldDB" id="A0A662Z5W0"/>
<name>A0A662Z5W0_9GAMM</name>
<accession>A0A662Z5W0</accession>